<dbReference type="SUPFAM" id="SSF50814">
    <property type="entry name" value="Lipocalins"/>
    <property type="match status" value="2"/>
</dbReference>
<feature type="non-terminal residue" evidence="12">
    <location>
        <position position="1"/>
    </location>
</feature>
<keyword evidence="7" id="KW-0446">Lipid-binding</keyword>
<keyword evidence="13" id="KW-1185">Reference proteome</keyword>
<evidence type="ECO:0000256" key="9">
    <source>
        <dbReference type="ARBA" id="ARBA00023180"/>
    </source>
</evidence>
<dbReference type="InterPro" id="IPR002159">
    <property type="entry name" value="CD36_fam"/>
</dbReference>
<dbReference type="CDD" id="cd00742">
    <property type="entry name" value="FABP"/>
    <property type="match status" value="2"/>
</dbReference>
<reference evidence="12 13" key="1">
    <citation type="submission" date="2019-10" db="EMBL/GenBank/DDBJ databases">
        <title>Assembly and Annotation for the nematode Trichostrongylus colubriformis.</title>
        <authorList>
            <person name="Martin J."/>
        </authorList>
    </citation>
    <scope>NUCLEOTIDE SEQUENCE [LARGE SCALE GENOMIC DNA]</scope>
    <source>
        <strain evidence="12">G859</strain>
        <tissue evidence="12">Whole worm</tissue>
    </source>
</reference>
<feature type="domain" description="Cytosolic fatty-acid binding proteins" evidence="11">
    <location>
        <begin position="229"/>
        <end position="246"/>
    </location>
</feature>
<comment type="caution">
    <text evidence="12">The sequence shown here is derived from an EMBL/GenBank/DDBJ whole genome shotgun (WGS) entry which is preliminary data.</text>
</comment>
<evidence type="ECO:0000256" key="2">
    <source>
        <dbReference type="ARBA" id="ARBA00008390"/>
    </source>
</evidence>
<proteinExistence type="inferred from homology"/>
<dbReference type="GO" id="GO:0016020">
    <property type="term" value="C:membrane"/>
    <property type="evidence" value="ECO:0007669"/>
    <property type="project" value="UniProtKB-SubCell"/>
</dbReference>
<comment type="similarity">
    <text evidence="2">Belongs to the calycin superfamily. Fatty-acid binding protein (FABP) family.</text>
</comment>
<keyword evidence="5 10" id="KW-0812">Transmembrane</keyword>
<dbReference type="AlphaFoldDB" id="A0AAN8FKQ5"/>
<evidence type="ECO:0000256" key="5">
    <source>
        <dbReference type="ARBA" id="ARBA00022692"/>
    </source>
</evidence>
<organism evidence="12 13">
    <name type="scientific">Trichostrongylus colubriformis</name>
    <name type="common">Black scour worm</name>
    <dbReference type="NCBI Taxonomy" id="6319"/>
    <lineage>
        <taxon>Eukaryota</taxon>
        <taxon>Metazoa</taxon>
        <taxon>Ecdysozoa</taxon>
        <taxon>Nematoda</taxon>
        <taxon>Chromadorea</taxon>
        <taxon>Rhabditida</taxon>
        <taxon>Rhabditina</taxon>
        <taxon>Rhabditomorpha</taxon>
        <taxon>Strongyloidea</taxon>
        <taxon>Trichostrongylidae</taxon>
        <taxon>Trichostrongylus</taxon>
    </lineage>
</organism>
<feature type="transmembrane region" description="Helical" evidence="10">
    <location>
        <begin position="199"/>
        <end position="216"/>
    </location>
</feature>
<name>A0AAN8FKQ5_TRICO</name>
<evidence type="ECO:0000256" key="1">
    <source>
        <dbReference type="ARBA" id="ARBA00004370"/>
    </source>
</evidence>
<keyword evidence="4" id="KW-0813">Transport</keyword>
<comment type="subcellular location">
    <subcellularLocation>
        <location evidence="1">Membrane</location>
    </subcellularLocation>
</comment>
<keyword evidence="9" id="KW-0325">Glycoprotein</keyword>
<gene>
    <name evidence="12" type="ORF">GCK32_009424</name>
</gene>
<accession>A0AAN8FKQ5</accession>
<evidence type="ECO:0000259" key="11">
    <source>
        <dbReference type="PROSITE" id="PS00214"/>
    </source>
</evidence>
<feature type="transmembrane region" description="Helical" evidence="10">
    <location>
        <begin position="127"/>
        <end position="151"/>
    </location>
</feature>
<dbReference type="EMBL" id="WIXE01017618">
    <property type="protein sequence ID" value="KAK5971590.1"/>
    <property type="molecule type" value="Genomic_DNA"/>
</dbReference>
<dbReference type="PANTHER" id="PTHR22725:SF2">
    <property type="entry name" value="FATTY ACID-BINDING PROTEIN HOMOLOG 1-RELATED"/>
    <property type="match status" value="1"/>
</dbReference>
<evidence type="ECO:0000313" key="13">
    <source>
        <dbReference type="Proteomes" id="UP001331761"/>
    </source>
</evidence>
<evidence type="ECO:0000256" key="10">
    <source>
        <dbReference type="SAM" id="Phobius"/>
    </source>
</evidence>
<dbReference type="GO" id="GO:0008289">
    <property type="term" value="F:lipid binding"/>
    <property type="evidence" value="ECO:0007669"/>
    <property type="project" value="UniProtKB-KW"/>
</dbReference>
<dbReference type="PROSITE" id="PS00214">
    <property type="entry name" value="FABP"/>
    <property type="match status" value="2"/>
</dbReference>
<evidence type="ECO:0000256" key="6">
    <source>
        <dbReference type="ARBA" id="ARBA00022989"/>
    </source>
</evidence>
<evidence type="ECO:0000256" key="3">
    <source>
        <dbReference type="ARBA" id="ARBA00010532"/>
    </source>
</evidence>
<keyword evidence="8 10" id="KW-0472">Membrane</keyword>
<dbReference type="InterPro" id="IPR040094">
    <property type="entry name" value="Lbp1-4"/>
</dbReference>
<evidence type="ECO:0000256" key="7">
    <source>
        <dbReference type="ARBA" id="ARBA00023121"/>
    </source>
</evidence>
<evidence type="ECO:0000256" key="8">
    <source>
        <dbReference type="ARBA" id="ARBA00023136"/>
    </source>
</evidence>
<comment type="similarity">
    <text evidence="3">Belongs to the CD36 family.</text>
</comment>
<evidence type="ECO:0000256" key="4">
    <source>
        <dbReference type="ARBA" id="ARBA00022448"/>
    </source>
</evidence>
<dbReference type="Proteomes" id="UP001331761">
    <property type="component" value="Unassembled WGS sequence"/>
</dbReference>
<dbReference type="InterPro" id="IPR000463">
    <property type="entry name" value="Fatty_acid-bd"/>
</dbReference>
<sequence length="489" mass="56442">STVFFPPGIIPLRCLPGQNVLSPFAGFLSPPHFLWSPQEVRDNVYGLQPNPSMHEPAAFDIQPMTGSTVGGHFRMQLSIPIYNHQLFTESKQLYNTFLPSFWVEIRVAMRDYAHDYIYFNTATLPRIVLGIGLGLVITTALAALLWVFIALRRRRSNLSSCFGKRQSVMPVVPVVSECNCALDVRCEAERSSFIDLNDIMRYFILLSASCFAYVFSAQMDTVIPDKFFGRFVLERSENFDEFLAAKGVNWILRKMIQFASVTKVIAKNEKSGYNLENLTSKKNTFYHGWKLGETFEAEGMDDVRHNITFTFDNDTLMEKHVRLNDPNDKGETYYYNIDEDDKLVLELPEKFYGKFDLDHSENFDEYLEAKGYGWFTRKLVTFATFKKEFKKSDKPGRFDYANLTSKKNVYYENIELGKEFVGEGLDSTKHKITFDLVGDTLFEKHHPIEEGEAKDETYEYSFTTKDGKEYLLVKMEANGVVGKRFYKRI</sequence>
<feature type="domain" description="Cytosolic fatty-acid binding proteins" evidence="11">
    <location>
        <begin position="353"/>
        <end position="370"/>
    </location>
</feature>
<dbReference type="PANTHER" id="PTHR22725">
    <property type="entry name" value="FATTY ACID-BINDING PROTEIN HOMOLOG 1-RELATED-RELATED"/>
    <property type="match status" value="1"/>
</dbReference>
<dbReference type="PRINTS" id="PR00178">
    <property type="entry name" value="FATTYACIDBP"/>
</dbReference>
<evidence type="ECO:0000313" key="12">
    <source>
        <dbReference type="EMBL" id="KAK5971590.1"/>
    </source>
</evidence>
<keyword evidence="6 10" id="KW-1133">Transmembrane helix</keyword>
<protein>
    <recommendedName>
        <fullName evidence="11">Cytosolic fatty-acid binding proteins domain-containing protein</fullName>
    </recommendedName>
</protein>
<dbReference type="InterPro" id="IPR012674">
    <property type="entry name" value="Calycin"/>
</dbReference>
<dbReference type="Pfam" id="PF01130">
    <property type="entry name" value="CD36"/>
    <property type="match status" value="1"/>
</dbReference>
<dbReference type="Gene3D" id="2.40.128.20">
    <property type="match status" value="2"/>
</dbReference>